<protein>
    <submittedName>
        <fullName evidence="2">PQQ-dependent sugar dehydrogenase</fullName>
    </submittedName>
</protein>
<gene>
    <name evidence="2" type="ORF">WAE58_14325</name>
</gene>
<evidence type="ECO:0000313" key="2">
    <source>
        <dbReference type="EMBL" id="MEJ2903618.1"/>
    </source>
</evidence>
<dbReference type="InterPro" id="IPR012938">
    <property type="entry name" value="Glc/Sorbosone_DH"/>
</dbReference>
<feature type="domain" description="Glucose/Sorbosone dehydrogenase" evidence="1">
    <location>
        <begin position="42"/>
        <end position="337"/>
    </location>
</feature>
<reference evidence="2 3" key="1">
    <citation type="submission" date="2024-03" db="EMBL/GenBank/DDBJ databases">
        <title>Sequence of Lycoming College Course Isolates.</title>
        <authorList>
            <person name="Plotts O."/>
            <person name="Newman J."/>
        </authorList>
    </citation>
    <scope>NUCLEOTIDE SEQUENCE [LARGE SCALE GENOMIC DNA]</scope>
    <source>
        <strain evidence="2 3">CJB-3</strain>
    </source>
</reference>
<dbReference type="InterPro" id="IPR011041">
    <property type="entry name" value="Quinoprot_gluc/sorb_DH_b-prop"/>
</dbReference>
<name>A0ABU8NQY0_9SPHI</name>
<dbReference type="Proteomes" id="UP001378956">
    <property type="component" value="Unassembled WGS sequence"/>
</dbReference>
<comment type="caution">
    <text evidence="2">The sequence shown here is derived from an EMBL/GenBank/DDBJ whole genome shotgun (WGS) entry which is preliminary data.</text>
</comment>
<dbReference type="PANTHER" id="PTHR19328">
    <property type="entry name" value="HEDGEHOG-INTERACTING PROTEIN"/>
    <property type="match status" value="1"/>
</dbReference>
<accession>A0ABU8NQY0</accession>
<dbReference type="Gene3D" id="2.120.10.30">
    <property type="entry name" value="TolB, C-terminal domain"/>
    <property type="match status" value="1"/>
</dbReference>
<evidence type="ECO:0000313" key="3">
    <source>
        <dbReference type="Proteomes" id="UP001378956"/>
    </source>
</evidence>
<dbReference type="PANTHER" id="PTHR19328:SF75">
    <property type="entry name" value="ALDOSE SUGAR DEHYDROGENASE YLII"/>
    <property type="match status" value="1"/>
</dbReference>
<sequence>MKITLNKILLPILFVLVTAVASFGQKAVKTDNVKLKLITDGLSHPTAMAVTKKEPNLLFVCEQEGRIRIIENGKLIQTPFLDISKEVIKNEGYDERGLLGLAFHPNYATNGKFYIYCSAPSQKGKGTDHQSEVREYTVSKNNNKIADKTKMRKVLVVDQPESNHNGGCLQFGADGFLYISLGDGGGQNDMHGEYGNAQNLTNLLGKISRIDVNKIPYGIPADNPFVNTANVRPEIYAYGFRNPWRFSFDRKTNELFAGEVGQDKYEEIDLVTKGGNYGWRAFEGVHSYRPADPQPKEHILPIAEYPHTEGISITGGYVYRGKVIPSLSGKYVFGDFMGPVWNLSKGSNNKWVRTKMSISRDPGYWHIYSFGEDLKGDIYMLTVLLESQKGVLYKMVP</sequence>
<evidence type="ECO:0000259" key="1">
    <source>
        <dbReference type="Pfam" id="PF07995"/>
    </source>
</evidence>
<proteinExistence type="predicted"/>
<dbReference type="RefSeq" id="WP_337716818.1">
    <property type="nucleotide sequence ID" value="NZ_JBBEUB010000004.1"/>
</dbReference>
<dbReference type="SUPFAM" id="SSF50952">
    <property type="entry name" value="Soluble quinoprotein glucose dehydrogenase"/>
    <property type="match status" value="1"/>
</dbReference>
<keyword evidence="3" id="KW-1185">Reference proteome</keyword>
<dbReference type="InterPro" id="IPR011042">
    <property type="entry name" value="6-blade_b-propeller_TolB-like"/>
</dbReference>
<dbReference type="EMBL" id="JBBEUB010000004">
    <property type="protein sequence ID" value="MEJ2903618.1"/>
    <property type="molecule type" value="Genomic_DNA"/>
</dbReference>
<dbReference type="Pfam" id="PF07995">
    <property type="entry name" value="GSDH"/>
    <property type="match status" value="1"/>
</dbReference>
<organism evidence="2 3">
    <name type="scientific">Pedobacter panaciterrae</name>
    <dbReference type="NCBI Taxonomy" id="363849"/>
    <lineage>
        <taxon>Bacteria</taxon>
        <taxon>Pseudomonadati</taxon>
        <taxon>Bacteroidota</taxon>
        <taxon>Sphingobacteriia</taxon>
        <taxon>Sphingobacteriales</taxon>
        <taxon>Sphingobacteriaceae</taxon>
        <taxon>Pedobacter</taxon>
    </lineage>
</organism>